<evidence type="ECO:0000256" key="8">
    <source>
        <dbReference type="SAM" id="MobiDB-lite"/>
    </source>
</evidence>
<comment type="subcellular location">
    <subcellularLocation>
        <location evidence="1">Endoplasmic reticulum</location>
    </subcellularLocation>
    <subcellularLocation>
        <location evidence="7">Golgi apparatus</location>
        <location evidence="7">cis-Golgi network</location>
    </subcellularLocation>
</comment>
<dbReference type="Pfam" id="PF04051">
    <property type="entry name" value="TRAPP"/>
    <property type="match status" value="1"/>
</dbReference>
<evidence type="ECO:0000256" key="5">
    <source>
        <dbReference type="ARBA" id="ARBA00022892"/>
    </source>
</evidence>
<organism evidence="9 10">
    <name type="scientific">Aphanomyces euteiches</name>
    <dbReference type="NCBI Taxonomy" id="100861"/>
    <lineage>
        <taxon>Eukaryota</taxon>
        <taxon>Sar</taxon>
        <taxon>Stramenopiles</taxon>
        <taxon>Oomycota</taxon>
        <taxon>Saprolegniomycetes</taxon>
        <taxon>Saprolegniales</taxon>
        <taxon>Verrucalvaceae</taxon>
        <taxon>Aphanomyces</taxon>
    </lineage>
</organism>
<evidence type="ECO:0000256" key="1">
    <source>
        <dbReference type="ARBA" id="ARBA00004240"/>
    </source>
</evidence>
<keyword evidence="5 7" id="KW-0931">ER-Golgi transport</keyword>
<feature type="region of interest" description="Disordered" evidence="8">
    <location>
        <begin position="1"/>
        <end position="34"/>
    </location>
</feature>
<keyword evidence="10" id="KW-1185">Reference proteome</keyword>
<dbReference type="Proteomes" id="UP000481153">
    <property type="component" value="Unassembled WGS sequence"/>
</dbReference>
<protein>
    <recommendedName>
        <fullName evidence="7">Trafficking protein particle complex subunit</fullName>
    </recommendedName>
</protein>
<reference evidence="9 10" key="1">
    <citation type="submission" date="2019-07" db="EMBL/GenBank/DDBJ databases">
        <title>Genomics analysis of Aphanomyces spp. identifies a new class of oomycete effector associated with host adaptation.</title>
        <authorList>
            <person name="Gaulin E."/>
        </authorList>
    </citation>
    <scope>NUCLEOTIDE SEQUENCE [LARGE SCALE GENOMIC DNA]</scope>
    <source>
        <strain evidence="9 10">ATCC 201684</strain>
    </source>
</reference>
<dbReference type="PANTHER" id="PTHR20902:SF0">
    <property type="entry name" value="TRAFFICKING PROTEIN PARTICLE COMPLEX SUBUNIT 5"/>
    <property type="match status" value="1"/>
</dbReference>
<dbReference type="GO" id="GO:1990070">
    <property type="term" value="C:TRAPPI protein complex"/>
    <property type="evidence" value="ECO:0007669"/>
    <property type="project" value="TreeGrafter"/>
</dbReference>
<name>A0A6G0WRL7_9STRA</name>
<keyword evidence="3 7" id="KW-0813">Transport</keyword>
<keyword evidence="6 7" id="KW-0333">Golgi apparatus</keyword>
<dbReference type="PIRSF" id="PIRSF017479">
    <property type="entry name" value="TRAPP_I_complex_Trs31"/>
    <property type="match status" value="1"/>
</dbReference>
<accession>A0A6G0WRL7</accession>
<comment type="similarity">
    <text evidence="2 7">Belongs to the TRAPP small subunits family. BET3 subfamily.</text>
</comment>
<dbReference type="GO" id="GO:1990072">
    <property type="term" value="C:TRAPPIII protein complex"/>
    <property type="evidence" value="ECO:0007669"/>
    <property type="project" value="TreeGrafter"/>
</dbReference>
<comment type="caution">
    <text evidence="9">The sequence shown here is derived from an EMBL/GenBank/DDBJ whole genome shotgun (WGS) entry which is preliminary data.</text>
</comment>
<evidence type="ECO:0000256" key="2">
    <source>
        <dbReference type="ARBA" id="ARBA00006218"/>
    </source>
</evidence>
<evidence type="ECO:0000313" key="10">
    <source>
        <dbReference type="Proteomes" id="UP000481153"/>
    </source>
</evidence>
<keyword evidence="4 7" id="KW-0256">Endoplasmic reticulum</keyword>
<dbReference type="Gene3D" id="3.30.1380.20">
    <property type="entry name" value="Trafficking protein particle complex subunit 3"/>
    <property type="match status" value="1"/>
</dbReference>
<gene>
    <name evidence="9" type="ORF">Ae201684_012382</name>
</gene>
<dbReference type="FunFam" id="3.30.1380.20:FF:000002">
    <property type="entry name" value="Trafficking protein particle complex subunit"/>
    <property type="match status" value="1"/>
</dbReference>
<dbReference type="GO" id="GO:0006888">
    <property type="term" value="P:endoplasmic reticulum to Golgi vesicle-mediated transport"/>
    <property type="evidence" value="ECO:0007669"/>
    <property type="project" value="TreeGrafter"/>
</dbReference>
<sequence>MQQPNRFPQTAVPPAPTSQSRLNKKSHLDRSLGRGKTEVSESAFSFLFSELVQYFQRRVLNINDLERSLESAGYGVGVRVLELLSYRDVNGNISKEKLRRETRLLNMLQFVVSVCWKTLFGKPADGLERSTANENEYMIHENAPLTNKYISVPTDMGQLNCAAYTAGVIRGILDSGGFYCEVDAHTVEMGGGVEKTVFLIKFDPRVMKREALLA</sequence>
<dbReference type="PANTHER" id="PTHR20902">
    <property type="entry name" value="41-2 PROTEIN ANTIGEN-RELATED"/>
    <property type="match status" value="1"/>
</dbReference>
<dbReference type="AlphaFoldDB" id="A0A6G0WRL7"/>
<evidence type="ECO:0000256" key="3">
    <source>
        <dbReference type="ARBA" id="ARBA00022448"/>
    </source>
</evidence>
<dbReference type="SUPFAM" id="SSF111126">
    <property type="entry name" value="Ligand-binding domain in the NO signalling and Golgi transport"/>
    <property type="match status" value="1"/>
</dbReference>
<comment type="subunit">
    <text evidence="7">Part of the multisubunit TRAPP (transport protein particle) complex.</text>
</comment>
<dbReference type="InterPro" id="IPR016696">
    <property type="entry name" value="TRAPP-I_su5"/>
</dbReference>
<evidence type="ECO:0000313" key="9">
    <source>
        <dbReference type="EMBL" id="KAF0730086.1"/>
    </source>
</evidence>
<dbReference type="CDD" id="cd14943">
    <property type="entry name" value="TRAPPC5_Trs31"/>
    <property type="match status" value="1"/>
</dbReference>
<dbReference type="InterPro" id="IPR007194">
    <property type="entry name" value="TRAPP_component"/>
</dbReference>
<dbReference type="VEuPathDB" id="FungiDB:AeMF1_003329"/>
<evidence type="ECO:0000256" key="7">
    <source>
        <dbReference type="PIRNR" id="PIRNR017479"/>
    </source>
</evidence>
<dbReference type="EMBL" id="VJMJ01000156">
    <property type="protein sequence ID" value="KAF0730086.1"/>
    <property type="molecule type" value="Genomic_DNA"/>
</dbReference>
<evidence type="ECO:0000256" key="6">
    <source>
        <dbReference type="ARBA" id="ARBA00023034"/>
    </source>
</evidence>
<dbReference type="GO" id="GO:0005783">
    <property type="term" value="C:endoplasmic reticulum"/>
    <property type="evidence" value="ECO:0007669"/>
    <property type="project" value="UniProtKB-SubCell"/>
</dbReference>
<evidence type="ECO:0000256" key="4">
    <source>
        <dbReference type="ARBA" id="ARBA00022824"/>
    </source>
</evidence>
<proteinExistence type="inferred from homology"/>
<dbReference type="GO" id="GO:1990071">
    <property type="term" value="C:TRAPPII protein complex"/>
    <property type="evidence" value="ECO:0007669"/>
    <property type="project" value="TreeGrafter"/>
</dbReference>
<dbReference type="InterPro" id="IPR024096">
    <property type="entry name" value="NO_sig/Golgi_transp_ligand-bd"/>
</dbReference>